<sequence>MKDVHSLNKKIESLSYREIFNLIFLILMPNVIFLGLACYTSTVRPLINIDYLLALLLMFTPWRVSRFTGSAVLVSAVIFDALMFVVQIFPFMDIASIRYLVSFIPIAPLQYKVLIILFLVLILIILWITVQFTKQKNKIYPCFLLLLLAVSSYILSELRVTYASGGGVLGRGNHYVAHSQLSLYKELTQSTLLRLANMTPELAPLDAHQQSVSGYLVQPHSDKILYILAESWGVLRNTDAQRSIVEKIIEQKDNFEFMNYGSIEASGATVAGELRELCQLKLVNNGFALKRIEKEQFKHCIPEQLRQKEYRTVALHGASGLLYDRLDWYPNAGFTQTLFGENFMGLTRCDAFKGVCDRSLIKEVSDYFFKYEDQKIFFYWMSLTSHQPFAVSDIYNKRFDCKYYGIKENGDTCRNTRLESQFMDELAEIIKEPHMKGVEIVVVGDHRPPVWSEEGNLNFFFNKVSYLHFKIK</sequence>
<dbReference type="SUPFAM" id="SSF53649">
    <property type="entry name" value="Alkaline phosphatase-like"/>
    <property type="match status" value="1"/>
</dbReference>
<evidence type="ECO:0000256" key="6">
    <source>
        <dbReference type="SAM" id="Phobius"/>
    </source>
</evidence>
<feature type="transmembrane region" description="Helical" evidence="6">
    <location>
        <begin position="70"/>
        <end position="92"/>
    </location>
</feature>
<dbReference type="Pfam" id="PF00884">
    <property type="entry name" value="Sulfatase"/>
    <property type="match status" value="1"/>
</dbReference>
<evidence type="ECO:0000256" key="5">
    <source>
        <dbReference type="ARBA" id="ARBA00023136"/>
    </source>
</evidence>
<name>A0A3B7LYQ3_9GAMM</name>
<dbReference type="KEGG" id="achi:CDG60_16695"/>
<dbReference type="RefSeq" id="WP_087512137.1">
    <property type="nucleotide sequence ID" value="NZ_CP032134.1"/>
</dbReference>
<protein>
    <submittedName>
        <fullName evidence="8">LTA synthase family protein</fullName>
    </submittedName>
</protein>
<keyword evidence="2" id="KW-1003">Cell membrane</keyword>
<comment type="subcellular location">
    <subcellularLocation>
        <location evidence="1">Cell membrane</location>
        <topology evidence="1">Multi-pass membrane protein</topology>
    </subcellularLocation>
</comment>
<evidence type="ECO:0000256" key="3">
    <source>
        <dbReference type="ARBA" id="ARBA00022692"/>
    </source>
</evidence>
<dbReference type="GO" id="GO:0005886">
    <property type="term" value="C:plasma membrane"/>
    <property type="evidence" value="ECO:0007669"/>
    <property type="project" value="UniProtKB-SubCell"/>
</dbReference>
<feature type="transmembrane region" description="Helical" evidence="6">
    <location>
        <begin position="20"/>
        <end position="39"/>
    </location>
</feature>
<keyword evidence="4 6" id="KW-1133">Transmembrane helix</keyword>
<dbReference type="PANTHER" id="PTHR47371">
    <property type="entry name" value="LIPOTEICHOIC ACID SYNTHASE"/>
    <property type="match status" value="1"/>
</dbReference>
<dbReference type="InterPro" id="IPR017850">
    <property type="entry name" value="Alkaline_phosphatase_core_sf"/>
</dbReference>
<evidence type="ECO:0000313" key="8">
    <source>
        <dbReference type="EMBL" id="AXY58050.1"/>
    </source>
</evidence>
<dbReference type="EMBL" id="CP032134">
    <property type="protein sequence ID" value="AXY58050.1"/>
    <property type="molecule type" value="Genomic_DNA"/>
</dbReference>
<organism evidence="8 9">
    <name type="scientific">Acinetobacter chinensis</name>
    <dbReference type="NCBI Taxonomy" id="2004650"/>
    <lineage>
        <taxon>Bacteria</taxon>
        <taxon>Pseudomonadati</taxon>
        <taxon>Pseudomonadota</taxon>
        <taxon>Gammaproteobacteria</taxon>
        <taxon>Moraxellales</taxon>
        <taxon>Moraxellaceae</taxon>
        <taxon>Acinetobacter</taxon>
    </lineage>
</organism>
<reference evidence="9" key="1">
    <citation type="submission" date="2018-09" db="EMBL/GenBank/DDBJ databases">
        <title>The complete genome of Acinetobacter sp. strain WCHAc010005.</title>
        <authorList>
            <person name="Hu Y."/>
            <person name="Long H."/>
            <person name="Feng Y."/>
            <person name="Zong Z."/>
        </authorList>
    </citation>
    <scope>NUCLEOTIDE SEQUENCE [LARGE SCALE GENOMIC DNA]</scope>
    <source>
        <strain evidence="9">WCHAc010005</strain>
    </source>
</reference>
<evidence type="ECO:0000256" key="1">
    <source>
        <dbReference type="ARBA" id="ARBA00004651"/>
    </source>
</evidence>
<dbReference type="Proteomes" id="UP000263753">
    <property type="component" value="Chromosome"/>
</dbReference>
<dbReference type="InterPro" id="IPR050448">
    <property type="entry name" value="OpgB/LTA_synthase_biosynth"/>
</dbReference>
<feature type="transmembrane region" description="Helical" evidence="6">
    <location>
        <begin position="46"/>
        <end position="64"/>
    </location>
</feature>
<evidence type="ECO:0000256" key="4">
    <source>
        <dbReference type="ARBA" id="ARBA00022989"/>
    </source>
</evidence>
<feature type="transmembrane region" description="Helical" evidence="6">
    <location>
        <begin position="113"/>
        <end position="132"/>
    </location>
</feature>
<evidence type="ECO:0000313" key="9">
    <source>
        <dbReference type="Proteomes" id="UP000263753"/>
    </source>
</evidence>
<dbReference type="PANTHER" id="PTHR47371:SF3">
    <property type="entry name" value="PHOSPHOGLYCEROL TRANSFERASE I"/>
    <property type="match status" value="1"/>
</dbReference>
<keyword evidence="5 6" id="KW-0472">Membrane</keyword>
<feature type="transmembrane region" description="Helical" evidence="6">
    <location>
        <begin position="138"/>
        <end position="155"/>
    </location>
</feature>
<dbReference type="InterPro" id="IPR000917">
    <property type="entry name" value="Sulfatase_N"/>
</dbReference>
<keyword evidence="3 6" id="KW-0812">Transmembrane</keyword>
<accession>A0A3B7LYQ3</accession>
<evidence type="ECO:0000256" key="2">
    <source>
        <dbReference type="ARBA" id="ARBA00022475"/>
    </source>
</evidence>
<dbReference type="AlphaFoldDB" id="A0A3B7LYQ3"/>
<feature type="domain" description="Sulfatase N-terminal" evidence="7">
    <location>
        <begin position="277"/>
        <end position="446"/>
    </location>
</feature>
<dbReference type="Gene3D" id="3.40.720.10">
    <property type="entry name" value="Alkaline Phosphatase, subunit A"/>
    <property type="match status" value="1"/>
</dbReference>
<proteinExistence type="predicted"/>
<gene>
    <name evidence="8" type="ORF">CDG60_16695</name>
</gene>
<evidence type="ECO:0000259" key="7">
    <source>
        <dbReference type="Pfam" id="PF00884"/>
    </source>
</evidence>